<evidence type="ECO:0000313" key="4">
    <source>
        <dbReference type="Proteomes" id="UP000502996"/>
    </source>
</evidence>
<dbReference type="PANTHER" id="PTHR46797:SF1">
    <property type="entry name" value="METHYLPHOSPHONATE SYNTHASE"/>
    <property type="match status" value="1"/>
</dbReference>
<dbReference type="Gene3D" id="1.10.260.40">
    <property type="entry name" value="lambda repressor-like DNA-binding domains"/>
    <property type="match status" value="1"/>
</dbReference>
<dbReference type="InterPro" id="IPR001387">
    <property type="entry name" value="Cro/C1-type_HTH"/>
</dbReference>
<dbReference type="GO" id="GO:0003677">
    <property type="term" value="F:DNA binding"/>
    <property type="evidence" value="ECO:0007669"/>
    <property type="project" value="UniProtKB-KW"/>
</dbReference>
<dbReference type="SMART" id="SM00530">
    <property type="entry name" value="HTH_XRE"/>
    <property type="match status" value="1"/>
</dbReference>
<name>A0A6G6WCU5_9ACTN</name>
<protein>
    <submittedName>
        <fullName evidence="3">Helix-turn-helix transcriptional regulator</fullName>
    </submittedName>
</protein>
<dbReference type="EMBL" id="CP049257">
    <property type="protein sequence ID" value="QIG43039.1"/>
    <property type="molecule type" value="Genomic_DNA"/>
</dbReference>
<dbReference type="SUPFAM" id="SSF47413">
    <property type="entry name" value="lambda repressor-like DNA-binding domains"/>
    <property type="match status" value="1"/>
</dbReference>
<dbReference type="GO" id="GO:0005829">
    <property type="term" value="C:cytosol"/>
    <property type="evidence" value="ECO:0007669"/>
    <property type="project" value="TreeGrafter"/>
</dbReference>
<evidence type="ECO:0000313" key="3">
    <source>
        <dbReference type="EMBL" id="QIG43039.1"/>
    </source>
</evidence>
<feature type="domain" description="HTH cro/C1-type" evidence="2">
    <location>
        <begin position="29"/>
        <end position="83"/>
    </location>
</feature>
<keyword evidence="1" id="KW-0238">DNA-binding</keyword>
<keyword evidence="4" id="KW-1185">Reference proteome</keyword>
<dbReference type="PANTHER" id="PTHR46797">
    <property type="entry name" value="HTH-TYPE TRANSCRIPTIONAL REGULATOR"/>
    <property type="match status" value="1"/>
</dbReference>
<dbReference type="PROSITE" id="PS50943">
    <property type="entry name" value="HTH_CROC1"/>
    <property type="match status" value="1"/>
</dbReference>
<organism evidence="3 4">
    <name type="scientific">Nocardioides anomalus</name>
    <dbReference type="NCBI Taxonomy" id="2712223"/>
    <lineage>
        <taxon>Bacteria</taxon>
        <taxon>Bacillati</taxon>
        <taxon>Actinomycetota</taxon>
        <taxon>Actinomycetes</taxon>
        <taxon>Propionibacteriales</taxon>
        <taxon>Nocardioidaceae</taxon>
        <taxon>Nocardioides</taxon>
    </lineage>
</organism>
<dbReference type="RefSeq" id="WP_165231771.1">
    <property type="nucleotide sequence ID" value="NZ_CP049257.1"/>
</dbReference>
<proteinExistence type="predicted"/>
<sequence>MGELIPFPRPETEPAEREPLWREAVGRELREERHDVGRTLADVAEEAGVSTQYLSEVERGRKEPSSEVLQAVAGALGLRLVDLTTRVARRLTEVRGPVCLAA</sequence>
<dbReference type="KEGG" id="nano:G5V58_09965"/>
<evidence type="ECO:0000259" key="2">
    <source>
        <dbReference type="PROSITE" id="PS50943"/>
    </source>
</evidence>
<gene>
    <name evidence="3" type="ORF">G5V58_09965</name>
</gene>
<dbReference type="Pfam" id="PF01381">
    <property type="entry name" value="HTH_3"/>
    <property type="match status" value="1"/>
</dbReference>
<dbReference type="InterPro" id="IPR050807">
    <property type="entry name" value="TransReg_Diox_bact_type"/>
</dbReference>
<accession>A0A6G6WCU5</accession>
<dbReference type="InterPro" id="IPR010982">
    <property type="entry name" value="Lambda_DNA-bd_dom_sf"/>
</dbReference>
<dbReference type="AlphaFoldDB" id="A0A6G6WCU5"/>
<dbReference type="GO" id="GO:0003700">
    <property type="term" value="F:DNA-binding transcription factor activity"/>
    <property type="evidence" value="ECO:0007669"/>
    <property type="project" value="TreeGrafter"/>
</dbReference>
<reference evidence="3 4" key="1">
    <citation type="submission" date="2020-02" db="EMBL/GenBank/DDBJ databases">
        <title>Full genome sequence of Nocardioides sp. R-3366.</title>
        <authorList>
            <person name="Im W.-T."/>
        </authorList>
    </citation>
    <scope>NUCLEOTIDE SEQUENCE [LARGE SCALE GENOMIC DNA]</scope>
    <source>
        <strain evidence="3 4">R-3366</strain>
    </source>
</reference>
<dbReference type="Proteomes" id="UP000502996">
    <property type="component" value="Chromosome"/>
</dbReference>
<evidence type="ECO:0000256" key="1">
    <source>
        <dbReference type="ARBA" id="ARBA00023125"/>
    </source>
</evidence>
<dbReference type="CDD" id="cd00093">
    <property type="entry name" value="HTH_XRE"/>
    <property type="match status" value="1"/>
</dbReference>